<accession>A0A3A1YHP8</accession>
<name>A0A3A1YHP8_9GAMM</name>
<keyword evidence="2" id="KW-1185">Reference proteome</keyword>
<dbReference type="OrthoDB" id="9840916at2"/>
<proteinExistence type="predicted"/>
<comment type="caution">
    <text evidence="1">The sequence shown here is derived from an EMBL/GenBank/DDBJ whole genome shotgun (WGS) entry which is preliminary data.</text>
</comment>
<dbReference type="Proteomes" id="UP000265964">
    <property type="component" value="Unassembled WGS sequence"/>
</dbReference>
<dbReference type="RefSeq" id="WP_119534374.1">
    <property type="nucleotide sequence ID" value="NZ_NRJF01000057.1"/>
</dbReference>
<gene>
    <name evidence="1" type="ORF">CKF59_02325</name>
</gene>
<protein>
    <submittedName>
        <fullName evidence="1">Uncharacterized protein</fullName>
    </submittedName>
</protein>
<evidence type="ECO:0000313" key="2">
    <source>
        <dbReference type="Proteomes" id="UP000265964"/>
    </source>
</evidence>
<evidence type="ECO:0000313" key="1">
    <source>
        <dbReference type="EMBL" id="RIY36769.1"/>
    </source>
</evidence>
<dbReference type="AlphaFoldDB" id="A0A3A1YHP8"/>
<sequence>MKGIEDLDKCFDLPVEDSELINESCCRNFSFKVENEVNNDYCYSYRDLKVPRSLISTSSSFKKEAVYILDGLSKSEFEFIDNIVTKRMMPTNDSERKFLLVNIFRYYFNKAHSVFEHERNMSIRYSFIKLVVYALLCENNIEFDFENDCTITYTSSLLKSKSFVAVGLIDYKEMPIGEITASKAQAKAITSNRFYQEFGFHLYKDLEEPNTYIVLPYEFLEALDNNCKLKSLVDSLGLDLELLAYELKSRDNTIFFNELNEQREISPILFKIDDLSSPTNLKVKDWFVQTLKKLVDIQIKAPLCSYGLCNSEAGLFLMIPLENLKNFYSKELNCQIDLKQKLEYELSVISLNYEYLDTKGWGLFTKSLVHEFSHWLDYAMQSLYLQIFPEELYNIDHSDNFFTLSLMLDNYSATTKDAELNHIINTLALKSESSLPKVNCEAKWVLRVDGSKCPRSTFNYRADGYYFPYNYSKFFQEVGVNFTKYEIGFRKNKKDLIIILGLDVVFKKDNDLIFLSHNLVDVRRDRSYSYKLLALKT</sequence>
<organism evidence="1 2">
    <name type="scientific">Psittacicella gerlachiana</name>
    <dbReference type="NCBI Taxonomy" id="2028574"/>
    <lineage>
        <taxon>Bacteria</taxon>
        <taxon>Pseudomonadati</taxon>
        <taxon>Pseudomonadota</taxon>
        <taxon>Gammaproteobacteria</taxon>
        <taxon>Pasteurellales</taxon>
        <taxon>Psittacicellaceae</taxon>
        <taxon>Psittacicella</taxon>
    </lineage>
</organism>
<reference evidence="1 2" key="1">
    <citation type="submission" date="2017-08" db="EMBL/GenBank/DDBJ databases">
        <title>Reclassification of Bisgaard taxon 37 and 44.</title>
        <authorList>
            <person name="Christensen H."/>
        </authorList>
    </citation>
    <scope>NUCLEOTIDE SEQUENCE [LARGE SCALE GENOMIC DNA]</scope>
    <source>
        <strain evidence="1 2">EEAB3T1</strain>
    </source>
</reference>
<dbReference type="EMBL" id="NRJF01000057">
    <property type="protein sequence ID" value="RIY36769.1"/>
    <property type="molecule type" value="Genomic_DNA"/>
</dbReference>